<proteinExistence type="predicted"/>
<name>A0AAD6XXQ6_9AGAR</name>
<feature type="region of interest" description="Disordered" evidence="1">
    <location>
        <begin position="142"/>
        <end position="161"/>
    </location>
</feature>
<keyword evidence="3" id="KW-1185">Reference proteome</keyword>
<comment type="caution">
    <text evidence="2">The sequence shown here is derived from an EMBL/GenBank/DDBJ whole genome shotgun (WGS) entry which is preliminary data.</text>
</comment>
<evidence type="ECO:0000313" key="3">
    <source>
        <dbReference type="Proteomes" id="UP001219525"/>
    </source>
</evidence>
<dbReference type="EMBL" id="JARJCW010000163">
    <property type="protein sequence ID" value="KAJ7189873.1"/>
    <property type="molecule type" value="Genomic_DNA"/>
</dbReference>
<dbReference type="AlphaFoldDB" id="A0AAD6XXQ6"/>
<reference evidence="2" key="1">
    <citation type="submission" date="2023-03" db="EMBL/GenBank/DDBJ databases">
        <title>Massive genome expansion in bonnet fungi (Mycena s.s.) driven by repeated elements and novel gene families across ecological guilds.</title>
        <authorList>
            <consortium name="Lawrence Berkeley National Laboratory"/>
            <person name="Harder C.B."/>
            <person name="Miyauchi S."/>
            <person name="Viragh M."/>
            <person name="Kuo A."/>
            <person name="Thoen E."/>
            <person name="Andreopoulos B."/>
            <person name="Lu D."/>
            <person name="Skrede I."/>
            <person name="Drula E."/>
            <person name="Henrissat B."/>
            <person name="Morin E."/>
            <person name="Kohler A."/>
            <person name="Barry K."/>
            <person name="LaButti K."/>
            <person name="Morin E."/>
            <person name="Salamov A."/>
            <person name="Lipzen A."/>
            <person name="Mereny Z."/>
            <person name="Hegedus B."/>
            <person name="Baldrian P."/>
            <person name="Stursova M."/>
            <person name="Weitz H."/>
            <person name="Taylor A."/>
            <person name="Grigoriev I.V."/>
            <person name="Nagy L.G."/>
            <person name="Martin F."/>
            <person name="Kauserud H."/>
        </authorList>
    </citation>
    <scope>NUCLEOTIDE SEQUENCE</scope>
    <source>
        <strain evidence="2">9144</strain>
    </source>
</reference>
<sequence>MTDTSIESRVSYIIQDNSDAQGYAALILSANHYIYLVPTTTTRTHTRWMVSRTLKLCSILDPHILLSLHASGDGGAIRIPPSLVYDFSLEQFYSDIYRGLARWAAEKAAHYARLHFPSSSALRGHHTGHFLHHIDMENDAWSSSESDFDSDELPELEDAFE</sequence>
<feature type="compositionally biased region" description="Acidic residues" evidence="1">
    <location>
        <begin position="146"/>
        <end position="161"/>
    </location>
</feature>
<gene>
    <name evidence="2" type="ORF">GGX14DRAFT_580305</name>
</gene>
<protein>
    <submittedName>
        <fullName evidence="2">Uncharacterized protein</fullName>
    </submittedName>
</protein>
<evidence type="ECO:0000313" key="2">
    <source>
        <dbReference type="EMBL" id="KAJ7189873.1"/>
    </source>
</evidence>
<evidence type="ECO:0000256" key="1">
    <source>
        <dbReference type="SAM" id="MobiDB-lite"/>
    </source>
</evidence>
<dbReference type="Proteomes" id="UP001219525">
    <property type="component" value="Unassembled WGS sequence"/>
</dbReference>
<organism evidence="2 3">
    <name type="scientific">Mycena pura</name>
    <dbReference type="NCBI Taxonomy" id="153505"/>
    <lineage>
        <taxon>Eukaryota</taxon>
        <taxon>Fungi</taxon>
        <taxon>Dikarya</taxon>
        <taxon>Basidiomycota</taxon>
        <taxon>Agaricomycotina</taxon>
        <taxon>Agaricomycetes</taxon>
        <taxon>Agaricomycetidae</taxon>
        <taxon>Agaricales</taxon>
        <taxon>Marasmiineae</taxon>
        <taxon>Mycenaceae</taxon>
        <taxon>Mycena</taxon>
    </lineage>
</organism>
<accession>A0AAD6XXQ6</accession>